<evidence type="ECO:0000256" key="6">
    <source>
        <dbReference type="ARBA" id="ARBA00023274"/>
    </source>
</evidence>
<dbReference type="InterPro" id="IPR040322">
    <property type="entry name" value="TROVE2"/>
</dbReference>
<dbReference type="EMBL" id="CH991586">
    <property type="protein sequence ID" value="EDQ84515.1"/>
    <property type="molecule type" value="Genomic_DNA"/>
</dbReference>
<dbReference type="OMA" id="WWYEWLK"/>
<dbReference type="GO" id="GO:0046872">
    <property type="term" value="F:metal ion binding"/>
    <property type="evidence" value="ECO:0007669"/>
    <property type="project" value="UniProtKB-KW"/>
</dbReference>
<dbReference type="PANTHER" id="PTHR14202:SF0">
    <property type="entry name" value="RNA-BINDING PROTEIN RO60"/>
    <property type="match status" value="1"/>
</dbReference>
<name>A9VD91_MONBE</name>
<dbReference type="Pfam" id="PF05731">
    <property type="entry name" value="TROVE"/>
    <property type="match status" value="1"/>
</dbReference>
<keyword evidence="5" id="KW-0694">RNA-binding</keyword>
<dbReference type="Proteomes" id="UP000001357">
    <property type="component" value="Unassembled WGS sequence"/>
</dbReference>
<dbReference type="GO" id="GO:1990904">
    <property type="term" value="C:ribonucleoprotein complex"/>
    <property type="evidence" value="ECO:0000318"/>
    <property type="project" value="GO_Central"/>
</dbReference>
<organism evidence="8 9">
    <name type="scientific">Monosiga brevicollis</name>
    <name type="common">Choanoflagellate</name>
    <dbReference type="NCBI Taxonomy" id="81824"/>
    <lineage>
        <taxon>Eukaryota</taxon>
        <taxon>Choanoflagellata</taxon>
        <taxon>Craspedida</taxon>
        <taxon>Salpingoecidae</taxon>
        <taxon>Monosiga</taxon>
    </lineage>
</organism>
<evidence type="ECO:0000256" key="5">
    <source>
        <dbReference type="ARBA" id="ARBA00022884"/>
    </source>
</evidence>
<dbReference type="Gene3D" id="3.40.50.410">
    <property type="entry name" value="von Willebrand factor, type A domain"/>
    <property type="match status" value="2"/>
</dbReference>
<comment type="subcellular location">
    <subcellularLocation>
        <location evidence="1">Cytoplasm</location>
    </subcellularLocation>
</comment>
<gene>
    <name evidence="8" type="ORF">MONBRDRAFT_34670</name>
</gene>
<keyword evidence="3" id="KW-0963">Cytoplasm</keyword>
<dbReference type="GeneID" id="5895969"/>
<dbReference type="FunCoup" id="A9VD91">
    <property type="interactions" value="960"/>
</dbReference>
<protein>
    <recommendedName>
        <fullName evidence="7">TROVE domain-containing protein</fullName>
    </recommendedName>
</protein>
<dbReference type="Pfam" id="PF25045">
    <property type="entry name" value="vWA_Ro60"/>
    <property type="match status" value="1"/>
</dbReference>
<evidence type="ECO:0000313" key="9">
    <source>
        <dbReference type="Proteomes" id="UP000001357"/>
    </source>
</evidence>
<dbReference type="PROSITE" id="PS50988">
    <property type="entry name" value="TROVE"/>
    <property type="match status" value="1"/>
</dbReference>
<dbReference type="RefSeq" id="XP_001750702.1">
    <property type="nucleotide sequence ID" value="XM_001750650.1"/>
</dbReference>
<keyword evidence="9" id="KW-1185">Reference proteome</keyword>
<dbReference type="eggNOG" id="KOG4465">
    <property type="taxonomic scope" value="Eukaryota"/>
</dbReference>
<dbReference type="AlphaFoldDB" id="A9VD91"/>
<dbReference type="PANTHER" id="PTHR14202">
    <property type="entry name" value="60 KDA RIBONUCLEOPROTEIN SSA/RO"/>
    <property type="match status" value="1"/>
</dbReference>
<keyword evidence="6" id="KW-0687">Ribonucleoprotein</keyword>
<proteinExistence type="inferred from homology"/>
<dbReference type="SUPFAM" id="SSF53300">
    <property type="entry name" value="vWA-like"/>
    <property type="match status" value="1"/>
</dbReference>
<dbReference type="InterPro" id="IPR037214">
    <property type="entry name" value="TROVE_dom_sf"/>
</dbReference>
<reference evidence="8 9" key="1">
    <citation type="journal article" date="2008" name="Nature">
        <title>The genome of the choanoflagellate Monosiga brevicollis and the origin of metazoans.</title>
        <authorList>
            <consortium name="JGI Sequencing"/>
            <person name="King N."/>
            <person name="Westbrook M.J."/>
            <person name="Young S.L."/>
            <person name="Kuo A."/>
            <person name="Abedin M."/>
            <person name="Chapman J."/>
            <person name="Fairclough S."/>
            <person name="Hellsten U."/>
            <person name="Isogai Y."/>
            <person name="Letunic I."/>
            <person name="Marr M."/>
            <person name="Pincus D."/>
            <person name="Putnam N."/>
            <person name="Rokas A."/>
            <person name="Wright K.J."/>
            <person name="Zuzow R."/>
            <person name="Dirks W."/>
            <person name="Good M."/>
            <person name="Goodstein D."/>
            <person name="Lemons D."/>
            <person name="Li W."/>
            <person name="Lyons J.B."/>
            <person name="Morris A."/>
            <person name="Nichols S."/>
            <person name="Richter D.J."/>
            <person name="Salamov A."/>
            <person name="Bork P."/>
            <person name="Lim W.A."/>
            <person name="Manning G."/>
            <person name="Miller W.T."/>
            <person name="McGinnis W."/>
            <person name="Shapiro H."/>
            <person name="Tjian R."/>
            <person name="Grigoriev I.V."/>
            <person name="Rokhsar D."/>
        </authorList>
    </citation>
    <scope>NUCLEOTIDE SEQUENCE [LARGE SCALE GENOMIC DNA]</scope>
    <source>
        <strain evidence="9">MX1 / ATCC 50154</strain>
    </source>
</reference>
<dbReference type="GO" id="GO:0003723">
    <property type="term" value="F:RNA binding"/>
    <property type="evidence" value="ECO:0000318"/>
    <property type="project" value="GO_Central"/>
</dbReference>
<keyword evidence="4" id="KW-0479">Metal-binding</keyword>
<evidence type="ECO:0000256" key="2">
    <source>
        <dbReference type="ARBA" id="ARBA00007814"/>
    </source>
</evidence>
<evidence type="ECO:0000256" key="3">
    <source>
        <dbReference type="ARBA" id="ARBA00022490"/>
    </source>
</evidence>
<accession>A9VD91</accession>
<feature type="domain" description="TROVE" evidence="7">
    <location>
        <begin position="7"/>
        <end position="360"/>
    </location>
</feature>
<evidence type="ECO:0000313" key="8">
    <source>
        <dbReference type="EMBL" id="EDQ84515.1"/>
    </source>
</evidence>
<dbReference type="InParanoid" id="A9VD91"/>
<dbReference type="InterPro" id="IPR056800">
    <property type="entry name" value="vWA_Ro60"/>
</dbReference>
<evidence type="ECO:0000256" key="1">
    <source>
        <dbReference type="ARBA" id="ARBA00004496"/>
    </source>
</evidence>
<comment type="similarity">
    <text evidence="2">Belongs to the Ro 60 kDa family.</text>
</comment>
<dbReference type="GO" id="GO:0005737">
    <property type="term" value="C:cytoplasm"/>
    <property type="evidence" value="ECO:0007669"/>
    <property type="project" value="UniProtKB-SubCell"/>
</dbReference>
<dbReference type="InterPro" id="IPR008858">
    <property type="entry name" value="TROVE_dom"/>
</dbReference>
<dbReference type="InterPro" id="IPR036465">
    <property type="entry name" value="vWFA_dom_sf"/>
</dbReference>
<evidence type="ECO:0000259" key="7">
    <source>
        <dbReference type="PROSITE" id="PS50988"/>
    </source>
</evidence>
<dbReference type="SUPFAM" id="SSF140864">
    <property type="entry name" value="TROVE domain-like"/>
    <property type="match status" value="1"/>
</dbReference>
<dbReference type="KEGG" id="mbr:MONBRDRAFT_34670"/>
<evidence type="ECO:0000256" key="4">
    <source>
        <dbReference type="ARBA" id="ARBA00022723"/>
    </source>
</evidence>
<sequence length="531" mass="58752">MSSMPTTVNSAGGASYEIDDLGRLHRFLMLGTEGGTFYASESQLTVENAGCLLRLFNDGRGLEALEAIKAVSLGGRAPRQTPTMFALAMACRSTDLAVVKAAYTMLPEVCRIPTHLFMFVGFMTSLGQSKGWGRVARAAIARWYTSKPADRLAFTVTKYRNRESWTHRDLLRLVHPRTRDSSQQLIFRYITHGMTGVDELLGNLRPSDLAEVEPVLAFLRAVETTTKATEDTLDEVLELIPRHKLAREHLSTDLLKLPQIWQKLLPNMPITAAIRNLNKMTRLGLFEEAHNLEAMVQLITSEEVLRKGRVHPLAVLSARKVYSSGRGLRGGQTWEPVPALVDALEKAFYLSFHTVEPTGKRILIALDVSGSMTWGNCGGSDLTPREASAVMCMLTLRTEKAARVVGFSDELVPIHLRRKDTLEEVINKIEAIRMGATDCSLPIRNAEALGLPVDAFIVYTDNETYFNEQPAAAMRRYRQHSGIPNSKLVVAGMSSTNFSIADPADPNMLDFVGFDSAAPQIMADFIADRLI</sequence>